<evidence type="ECO:0000256" key="6">
    <source>
        <dbReference type="ARBA" id="ARBA00023326"/>
    </source>
</evidence>
<dbReference type="Pfam" id="PF00704">
    <property type="entry name" value="Glyco_hydro_18"/>
    <property type="match status" value="1"/>
</dbReference>
<dbReference type="eggNOG" id="KOG2806">
    <property type="taxonomic scope" value="Eukaryota"/>
</dbReference>
<dbReference type="VEuPathDB" id="FungiDB:CNI03860"/>
<dbReference type="PANTHER" id="PTHR11177">
    <property type="entry name" value="CHITINASE"/>
    <property type="match status" value="1"/>
</dbReference>
<feature type="region of interest" description="Disordered" evidence="8">
    <location>
        <begin position="284"/>
        <end position="305"/>
    </location>
</feature>
<dbReference type="PROSITE" id="PS01095">
    <property type="entry name" value="GH18_1"/>
    <property type="match status" value="1"/>
</dbReference>
<dbReference type="AlphaFoldDB" id="Q5KB41"/>
<dbReference type="FunFam" id="3.20.20.80:FF:000164">
    <property type="entry name" value="Chitinase, variant"/>
    <property type="match status" value="1"/>
</dbReference>
<keyword evidence="9" id="KW-0732">Signal</keyword>
<feature type="compositionally biased region" description="Low complexity" evidence="8">
    <location>
        <begin position="205"/>
        <end position="244"/>
    </location>
</feature>
<evidence type="ECO:0000313" key="11">
    <source>
        <dbReference type="EMBL" id="AAW45591.1"/>
    </source>
</evidence>
<reference evidence="11 12" key="1">
    <citation type="journal article" date="2005" name="Science">
        <title>The genome of the basidiomycetous yeast and human pathogen Cryptococcus neoformans.</title>
        <authorList>
            <person name="Loftus B.J."/>
            <person name="Fung E."/>
            <person name="Roncaglia P."/>
            <person name="Rowley D."/>
            <person name="Amedeo P."/>
            <person name="Bruno D."/>
            <person name="Vamathevan J."/>
            <person name="Miranda M."/>
            <person name="Anderson I.J."/>
            <person name="Fraser J.A."/>
            <person name="Allen J.E."/>
            <person name="Bosdet I.E."/>
            <person name="Brent M.R."/>
            <person name="Chiu R."/>
            <person name="Doering T.L."/>
            <person name="Donlin M.J."/>
            <person name="D'Souza C.A."/>
            <person name="Fox D.S."/>
            <person name="Grinberg V."/>
            <person name="Fu J."/>
            <person name="Fukushima M."/>
            <person name="Haas B.J."/>
            <person name="Huang J.C."/>
            <person name="Janbon G."/>
            <person name="Jones S.J."/>
            <person name="Koo H.L."/>
            <person name="Krzywinski M.I."/>
            <person name="Kwon-Chung J.K."/>
            <person name="Lengeler K.B."/>
            <person name="Maiti R."/>
            <person name="Marra M.A."/>
            <person name="Marra R.E."/>
            <person name="Mathewson C.A."/>
            <person name="Mitchell T.G."/>
            <person name="Pertea M."/>
            <person name="Riggs F.R."/>
            <person name="Salzberg S.L."/>
            <person name="Schein J.E."/>
            <person name="Shvartsbeyn A."/>
            <person name="Shin H."/>
            <person name="Shumway M."/>
            <person name="Specht C.A."/>
            <person name="Suh B.B."/>
            <person name="Tenney A."/>
            <person name="Utterback T.R."/>
            <person name="Wickes B.L."/>
            <person name="Wortman J.R."/>
            <person name="Wye N.H."/>
            <person name="Kronstad J.W."/>
            <person name="Lodge J.K."/>
            <person name="Heitman J."/>
            <person name="Davis R.W."/>
            <person name="Fraser C.M."/>
            <person name="Hyman R.W."/>
        </authorList>
    </citation>
    <scope>NUCLEOTIDE SEQUENCE [LARGE SCALE GENOMIC DNA]</scope>
    <source>
        <strain evidence="12">JEC21 / ATCC MYA-565</strain>
    </source>
</reference>
<evidence type="ECO:0000256" key="2">
    <source>
        <dbReference type="ARBA" id="ARBA00022801"/>
    </source>
</evidence>
<dbReference type="InterPro" id="IPR050314">
    <property type="entry name" value="Glycosyl_Hydrlase_18"/>
</dbReference>
<dbReference type="GO" id="GO:0008843">
    <property type="term" value="F:endochitinase activity"/>
    <property type="evidence" value="ECO:0007669"/>
    <property type="project" value="UniProtKB-EC"/>
</dbReference>
<dbReference type="InParanoid" id="Q5KB41"/>
<accession>Q55MR6</accession>
<evidence type="ECO:0000256" key="4">
    <source>
        <dbReference type="ARBA" id="ARBA00023277"/>
    </source>
</evidence>
<organism evidence="11 12">
    <name type="scientific">Cryptococcus deneoformans (strain JEC21 / ATCC MYA-565)</name>
    <name type="common">Cryptococcus neoformans var. neoformans serotype D</name>
    <dbReference type="NCBI Taxonomy" id="214684"/>
    <lineage>
        <taxon>Eukaryota</taxon>
        <taxon>Fungi</taxon>
        <taxon>Dikarya</taxon>
        <taxon>Basidiomycota</taxon>
        <taxon>Agaricomycotina</taxon>
        <taxon>Tremellomycetes</taxon>
        <taxon>Tremellales</taxon>
        <taxon>Cryptococcaceae</taxon>
        <taxon>Cryptococcus</taxon>
        <taxon>Cryptococcus neoformans species complex</taxon>
    </lineage>
</organism>
<dbReference type="GO" id="GO:0000272">
    <property type="term" value="P:polysaccharide catabolic process"/>
    <property type="evidence" value="ECO:0007669"/>
    <property type="project" value="UniProtKB-KW"/>
</dbReference>
<feature type="compositionally biased region" description="Low complexity" evidence="8">
    <location>
        <begin position="90"/>
        <end position="104"/>
    </location>
</feature>
<dbReference type="GO" id="GO:0005576">
    <property type="term" value="C:extracellular region"/>
    <property type="evidence" value="ECO:0000318"/>
    <property type="project" value="GO_Central"/>
</dbReference>
<dbReference type="EMBL" id="AE017349">
    <property type="protein sequence ID" value="AAW45591.1"/>
    <property type="molecule type" value="Genomic_DNA"/>
</dbReference>
<evidence type="ECO:0000259" key="10">
    <source>
        <dbReference type="PROSITE" id="PS51910"/>
    </source>
</evidence>
<dbReference type="STRING" id="214684.Q5KB41"/>
<feature type="region of interest" description="Disordered" evidence="8">
    <location>
        <begin position="343"/>
        <end position="362"/>
    </location>
</feature>
<dbReference type="InterPro" id="IPR029070">
    <property type="entry name" value="Chitinase_insertion_sf"/>
</dbReference>
<sequence length="827" mass="85437">MLLSTPAFLSFALLLVSQSSAQGHTAPPGRHRHPRIFKDLQERGQLDERLLPITATTTVVVPMTATRTIWVDSTQLVLGDGGNDGDNDASGDVSSVWSSQASQSTEGASTSSEAMLPTASASSSVSDLTSSSYDTDAQSSSFVTGSYIEDVTATSSLLSDSLPTSSSISSDYPSLSVSQSEASSSTTGVATSSATVTDSSFSTFAEEPASTGSSSSQSIAADSAPSSSASTSASTGSSSSRPTSLPQTESATKSEDLGAASTNIASNATVSDNVSVSESQWASVTSTKSSSISETGSASLSGSESVSLSDSFSISATSTDSAAVIGTASSSYSRFESSATASETASASANETGSKTKSHGNWWETSTSSSAWASSSLSASESASESASLTASGTVSVSDSSTWPESASVSSAATATTFESSTSISATSTSTSSSSSPTSTLASTLMLGYYPDWSAYYLSPESVDWDRFDILDFAFAIPNSDGSLYFTDDSSTDSLQRLVTTGHAAGKRVKLSIGGWTGSAYFSTIVADDSLRATFVSNIYDIYNQYNLDGIDIDWEYPGTAGADGNAVSSDDSANFLIFLQDLRAALPSEAIITSATQVWPFADSNGNPMTDVSEFAKVLDWILIMNYDVWGSSSTPGPNAPLSDGCGNSTQPLANAYAAVSSWTSAGMPANQITLGVPAYGYIQVSSASSLIQRRSLPLLPHKRSKHAKKASYVTVQNESGGTTDGQVMWYGLLNQGALTLSDGEYVATGGFTRHWDDCSSTPWLKSSESGQIVTYDDPQSMNLKAQFAAQAGLRGCNVFSVDGDWTGSSWPLTDAVRSGLGLPAV</sequence>
<gene>
    <name evidence="11" type="ordered locus">CNI03860</name>
</gene>
<dbReference type="InterPro" id="IPR011583">
    <property type="entry name" value="Chitinase_II/V-like_cat"/>
</dbReference>
<evidence type="ECO:0000313" key="12">
    <source>
        <dbReference type="Proteomes" id="UP000002149"/>
    </source>
</evidence>
<dbReference type="InterPro" id="IPR001223">
    <property type="entry name" value="Glyco_hydro18_cat"/>
</dbReference>
<name>Q5KB41_CRYD1</name>
<dbReference type="SMART" id="SM00636">
    <property type="entry name" value="Glyco_18"/>
    <property type="match status" value="1"/>
</dbReference>
<keyword evidence="3" id="KW-0146">Chitin degradation</keyword>
<keyword evidence="4" id="KW-0119">Carbohydrate metabolism</keyword>
<dbReference type="PROSITE" id="PS51910">
    <property type="entry name" value="GH18_2"/>
    <property type="match status" value="1"/>
</dbReference>
<dbReference type="Gene3D" id="3.10.50.10">
    <property type="match status" value="1"/>
</dbReference>
<evidence type="ECO:0000256" key="7">
    <source>
        <dbReference type="RuleBase" id="RU000489"/>
    </source>
</evidence>
<dbReference type="OrthoDB" id="73875at2759"/>
<dbReference type="GeneID" id="3259508"/>
<dbReference type="KEGG" id="cne:CNI03860"/>
<feature type="region of interest" description="Disordered" evidence="8">
    <location>
        <begin position="81"/>
        <end position="117"/>
    </location>
</feature>
<dbReference type="GO" id="GO:0006032">
    <property type="term" value="P:chitin catabolic process"/>
    <property type="evidence" value="ECO:0000318"/>
    <property type="project" value="GO_Central"/>
</dbReference>
<accession>Q5KB41</accession>
<feature type="chain" id="PRO_5004258130" evidence="9">
    <location>
        <begin position="22"/>
        <end position="827"/>
    </location>
</feature>
<dbReference type="PaxDb" id="214684-Q5KB41"/>
<feature type="domain" description="GH18" evidence="10">
    <location>
        <begin position="444"/>
        <end position="825"/>
    </location>
</feature>
<evidence type="ECO:0000256" key="8">
    <source>
        <dbReference type="SAM" id="MobiDB-lite"/>
    </source>
</evidence>
<evidence type="ECO:0000256" key="5">
    <source>
        <dbReference type="ARBA" id="ARBA00023295"/>
    </source>
</evidence>
<comment type="catalytic activity">
    <reaction evidence="1">
        <text>Random endo-hydrolysis of N-acetyl-beta-D-glucosaminide (1-&gt;4)-beta-linkages in chitin and chitodextrins.</text>
        <dbReference type="EC" id="3.2.1.14"/>
    </reaction>
</comment>
<dbReference type="OMA" id="WEWPGAE"/>
<keyword evidence="2 7" id="KW-0378">Hydrolase</keyword>
<keyword evidence="5 7" id="KW-0326">Glycosidase</keyword>
<dbReference type="RefSeq" id="XP_572898.1">
    <property type="nucleotide sequence ID" value="XM_572898.1"/>
</dbReference>
<protein>
    <submittedName>
        <fullName evidence="11">Chitinase, putative</fullName>
    </submittedName>
</protein>
<dbReference type="HOGENOM" id="CLU_340985_0_0_1"/>
<dbReference type="CAZy" id="GH18">
    <property type="family name" value="Glycoside Hydrolase Family 18"/>
</dbReference>
<feature type="signal peptide" evidence="9">
    <location>
        <begin position="1"/>
        <end position="21"/>
    </location>
</feature>
<dbReference type="Proteomes" id="UP000002149">
    <property type="component" value="Chromosome 9"/>
</dbReference>
<proteinExistence type="predicted"/>
<evidence type="ECO:0000256" key="3">
    <source>
        <dbReference type="ARBA" id="ARBA00023024"/>
    </source>
</evidence>
<evidence type="ECO:0000256" key="1">
    <source>
        <dbReference type="ARBA" id="ARBA00000822"/>
    </source>
</evidence>
<dbReference type="InterPro" id="IPR001579">
    <property type="entry name" value="Glyco_hydro_18_chit_AS"/>
</dbReference>
<keyword evidence="12" id="KW-1185">Reference proteome</keyword>
<evidence type="ECO:0000256" key="9">
    <source>
        <dbReference type="SAM" id="SignalP"/>
    </source>
</evidence>
<dbReference type="GO" id="GO:0004568">
    <property type="term" value="F:chitinase activity"/>
    <property type="evidence" value="ECO:0000318"/>
    <property type="project" value="GO_Central"/>
</dbReference>
<feature type="compositionally biased region" description="Low complexity" evidence="8">
    <location>
        <begin position="343"/>
        <end position="352"/>
    </location>
</feature>
<feature type="region of interest" description="Disordered" evidence="8">
    <location>
        <begin position="159"/>
        <end position="192"/>
    </location>
</feature>
<keyword evidence="6" id="KW-0624">Polysaccharide degradation</keyword>
<dbReference type="SUPFAM" id="SSF51445">
    <property type="entry name" value="(Trans)glycosidases"/>
    <property type="match status" value="1"/>
</dbReference>
<dbReference type="GO" id="GO:0008061">
    <property type="term" value="F:chitin binding"/>
    <property type="evidence" value="ECO:0007669"/>
    <property type="project" value="InterPro"/>
</dbReference>
<feature type="region of interest" description="Disordered" evidence="8">
    <location>
        <begin position="205"/>
        <end position="258"/>
    </location>
</feature>
<dbReference type="Gene3D" id="3.20.20.80">
    <property type="entry name" value="Glycosidases"/>
    <property type="match status" value="1"/>
</dbReference>
<dbReference type="PANTHER" id="PTHR11177:SF392">
    <property type="entry name" value="HAP41P"/>
    <property type="match status" value="1"/>
</dbReference>
<dbReference type="InterPro" id="IPR017853">
    <property type="entry name" value="GH"/>
</dbReference>